<evidence type="ECO:0000313" key="2">
    <source>
        <dbReference type="Proteomes" id="UP000030706"/>
    </source>
</evidence>
<gene>
    <name evidence="1" type="ORF">M438DRAFT_201477</name>
</gene>
<dbReference type="AlphaFoldDB" id="A0A074XS37"/>
<dbReference type="GeneID" id="40741649"/>
<organism evidence="1 2">
    <name type="scientific">Aureobasidium pullulans EXF-150</name>
    <dbReference type="NCBI Taxonomy" id="1043002"/>
    <lineage>
        <taxon>Eukaryota</taxon>
        <taxon>Fungi</taxon>
        <taxon>Dikarya</taxon>
        <taxon>Ascomycota</taxon>
        <taxon>Pezizomycotina</taxon>
        <taxon>Dothideomycetes</taxon>
        <taxon>Dothideomycetidae</taxon>
        <taxon>Dothideales</taxon>
        <taxon>Saccotheciaceae</taxon>
        <taxon>Aureobasidium</taxon>
    </lineage>
</organism>
<protein>
    <submittedName>
        <fullName evidence="1">Uncharacterized protein</fullName>
    </submittedName>
</protein>
<dbReference type="EMBL" id="KL584981">
    <property type="protein sequence ID" value="KEQ84797.1"/>
    <property type="molecule type" value="Genomic_DNA"/>
</dbReference>
<evidence type="ECO:0000313" key="1">
    <source>
        <dbReference type="EMBL" id="KEQ84797.1"/>
    </source>
</evidence>
<proteinExistence type="predicted"/>
<sequence>MYAVGVTGVVEVRYQENEERWRAGLVGLRGLTGCSMLSRSPKHERKRSLICCHILVMCWSRVLLMKWKKIGEKGTRVLNYSVVVGRQTNLSDGRGEPVVRRLWYPPSTVNDYPTNREEAETKARSVSE</sequence>
<reference evidence="1 2" key="1">
    <citation type="journal article" date="2014" name="BMC Genomics">
        <title>Genome sequencing of four Aureobasidium pullulans varieties: biotechnological potential, stress tolerance, and description of new species.</title>
        <authorList>
            <person name="Gostin Ar C."/>
            <person name="Ohm R.A."/>
            <person name="Kogej T."/>
            <person name="Sonjak S."/>
            <person name="Turk M."/>
            <person name="Zajc J."/>
            <person name="Zalar P."/>
            <person name="Grube M."/>
            <person name="Sun H."/>
            <person name="Han J."/>
            <person name="Sharma A."/>
            <person name="Chiniquy J."/>
            <person name="Ngan C.Y."/>
            <person name="Lipzen A."/>
            <person name="Barry K."/>
            <person name="Grigoriev I.V."/>
            <person name="Gunde-Cimerman N."/>
        </authorList>
    </citation>
    <scope>NUCLEOTIDE SEQUENCE [LARGE SCALE GENOMIC DNA]</scope>
    <source>
        <strain evidence="1 2">EXF-150</strain>
    </source>
</reference>
<dbReference type="RefSeq" id="XP_029760984.1">
    <property type="nucleotide sequence ID" value="XM_029899343.1"/>
</dbReference>
<dbReference type="Proteomes" id="UP000030706">
    <property type="component" value="Unassembled WGS sequence"/>
</dbReference>
<name>A0A074XS37_AURPU</name>
<dbReference type="HOGENOM" id="CLU_1959160_0_0_1"/>
<accession>A0A074XS37</accession>
<keyword evidence="2" id="KW-1185">Reference proteome</keyword>